<dbReference type="InterPro" id="IPR056884">
    <property type="entry name" value="NPHP3-like_N"/>
</dbReference>
<dbReference type="Proteomes" id="UP000766486">
    <property type="component" value="Unassembled WGS sequence"/>
</dbReference>
<dbReference type="SUPFAM" id="SSF53474">
    <property type="entry name" value="alpha/beta-Hydrolases"/>
    <property type="match status" value="1"/>
</dbReference>
<dbReference type="PANTHER" id="PTHR10039:SF14">
    <property type="entry name" value="NACHT DOMAIN-CONTAINING PROTEIN"/>
    <property type="match status" value="1"/>
</dbReference>
<dbReference type="SUPFAM" id="SSF52540">
    <property type="entry name" value="P-loop containing nucleoside triphosphate hydrolases"/>
    <property type="match status" value="1"/>
</dbReference>
<evidence type="ECO:0000256" key="1">
    <source>
        <dbReference type="ARBA" id="ARBA00022737"/>
    </source>
</evidence>
<dbReference type="InterPro" id="IPR036770">
    <property type="entry name" value="Ankyrin_rpt-contain_sf"/>
</dbReference>
<dbReference type="InterPro" id="IPR054471">
    <property type="entry name" value="GPIID_WHD"/>
</dbReference>
<evidence type="ECO:0008006" key="6">
    <source>
        <dbReference type="Google" id="ProtNLM"/>
    </source>
</evidence>
<dbReference type="Pfam" id="PF24883">
    <property type="entry name" value="NPHP3_N"/>
    <property type="match status" value="1"/>
</dbReference>
<reference evidence="4 5" key="1">
    <citation type="submission" date="2019-06" db="EMBL/GenBank/DDBJ databases">
        <authorList>
            <person name="Broberg M."/>
        </authorList>
    </citation>
    <scope>NUCLEOTIDE SEQUENCE [LARGE SCALE GENOMIC DNA]</scope>
</reference>
<keyword evidence="5" id="KW-1185">Reference proteome</keyword>
<feature type="domain" description="GPI inositol-deacylase winged helix" evidence="2">
    <location>
        <begin position="718"/>
        <end position="799"/>
    </location>
</feature>
<comment type="caution">
    <text evidence="4">The sequence shown here is derived from an EMBL/GenBank/DDBJ whole genome shotgun (WGS) entry which is preliminary data.</text>
</comment>
<gene>
    <name evidence="4" type="ORF">CLO192961_LOCUS427604</name>
</gene>
<protein>
    <recommendedName>
        <fullName evidence="6">NACHT domain-containing protein</fullName>
    </recommendedName>
</protein>
<sequence>MFNLTNRFLSWGGNASLRESRNDESSTNDQPIQAGKDNKVVPKAACYRIQEIPIAVTKDELRRQLAQYPTVDEQDSSDLHLTLARSFEQYQTATFVSTTVPNNLKYPIDKEFIGITPLFEPDDAEIDIIAVHGLGSHAIGGFKSKGTSHVWLRDSLPHDIPNSRILLYGYDSSIMNKDHKISISGLGKTFLNSYKTFRKDTKTTQRPIIFLGHSLGGLLIKEALCIALDGGGDAQNRDFYKSSYGLVFFGVPNLGLKHENLRVITDKHLNKQLILDISVDTESEPTSYLQNLQHKFISCHRKQDPRMRIISFYEEKKTHTVAIDHTGKLGRTGEPCFMVTKESACRIGFEDDTHSQHPLPFDHSDLVKFARRGDASYRIVQNKLADLVQEGLDHVPRRFQSGVMLSEGQKRHWDDLNVPDYRAFYENKEKLASPVKGSLQWLVSKDCQGPQDQDSLQYDDFEAWRDSSEPSSLLILGPPGLGKSVLSNFVVNHIEQYVKNLRKNKVIFFFCNIKDDNARTASSVLRALIVQLCTDQRYFRKLPNRFQTKGDSKAFHSAAFGELWRTFDDLVQSGQHNRTFCVIDGLDVYETTGMEELVTKLQDMTRRFPIWLFFTSRPGGPVASFPPEAKRNLRQPDHDIEVYITEQMELLPKSFNKFHTDILQGISGRAGGTFLWIHIILKEIRKLNFPSKKSIRQVIEKTPQELDELYTTLFRAVSRGKHATAILAWVTFAKRPLSLKELEIAVAVMVTNSGGWMDCYEEKVSFDVDLIKERLGTLIDVIDGELFLIHQSLLDFLKSRSEIWYKGDLELKLLRPNLEIGRTCMRYLSFGATPLDDSSDEEEELSDILSKEQLTDSSFFDEEQATFLQYASTYWYEHIESINEVKGDINMLKSIIQGPIKSYWLLEHEEAVYFGSGLPTSIFDVCIKFDIVWLAGAVADPSIPELSQDLAENEVFQAAESSSKVFKHLIQHDLLSGFHTRPRVVVATAAKHDENLKLLLEKKGDEILITPEVVRAAARSSSENLKLLLERRGDEIQVTPEIMIAAVESCIWNGSLKLLLEKRGDEILITPEVVIAAVGGHPENVKLLLERRGDEILITPEIMMAAAARSSSENLKLLLKNRGDEIQITPEITMAAAARSSSKNLKLLLENRGDEIQITPEITMAAAARSSSENLKLLLEKRRHEVQITPEVLIVAARTLSMSMLRFLLEKKGDEIQSMLLANNLSHGKKLREMGRNEIVELCMIADEKRG</sequence>
<dbReference type="EMBL" id="CABFNS010000922">
    <property type="protein sequence ID" value="VUC35844.1"/>
    <property type="molecule type" value="Genomic_DNA"/>
</dbReference>
<dbReference type="Pfam" id="PF23397">
    <property type="entry name" value="DUF7104"/>
    <property type="match status" value="7"/>
</dbReference>
<dbReference type="InterPro" id="IPR029058">
    <property type="entry name" value="AB_hydrolase_fold"/>
</dbReference>
<dbReference type="SUPFAM" id="SSF48403">
    <property type="entry name" value="Ankyrin repeat"/>
    <property type="match status" value="1"/>
</dbReference>
<organism evidence="4 5">
    <name type="scientific">Bionectria ochroleuca</name>
    <name type="common">Gliocladium roseum</name>
    <dbReference type="NCBI Taxonomy" id="29856"/>
    <lineage>
        <taxon>Eukaryota</taxon>
        <taxon>Fungi</taxon>
        <taxon>Dikarya</taxon>
        <taxon>Ascomycota</taxon>
        <taxon>Pezizomycotina</taxon>
        <taxon>Sordariomycetes</taxon>
        <taxon>Hypocreomycetidae</taxon>
        <taxon>Hypocreales</taxon>
        <taxon>Bionectriaceae</taxon>
        <taxon>Clonostachys</taxon>
    </lineage>
</organism>
<dbReference type="Gene3D" id="3.40.50.300">
    <property type="entry name" value="P-loop containing nucleotide triphosphate hydrolases"/>
    <property type="match status" value="1"/>
</dbReference>
<evidence type="ECO:0000313" key="5">
    <source>
        <dbReference type="Proteomes" id="UP000766486"/>
    </source>
</evidence>
<dbReference type="InterPro" id="IPR027417">
    <property type="entry name" value="P-loop_NTPase"/>
</dbReference>
<evidence type="ECO:0000313" key="4">
    <source>
        <dbReference type="EMBL" id="VUC35844.1"/>
    </source>
</evidence>
<dbReference type="Gene3D" id="1.25.40.20">
    <property type="entry name" value="Ankyrin repeat-containing domain"/>
    <property type="match status" value="1"/>
</dbReference>
<name>A0ABY6V0U6_BIOOC</name>
<keyword evidence="1" id="KW-0677">Repeat</keyword>
<dbReference type="Pfam" id="PF22939">
    <property type="entry name" value="WHD_GPIID"/>
    <property type="match status" value="1"/>
</dbReference>
<dbReference type="InterPro" id="IPR055530">
    <property type="entry name" value="DUF7104"/>
</dbReference>
<evidence type="ECO:0000259" key="2">
    <source>
        <dbReference type="Pfam" id="PF22939"/>
    </source>
</evidence>
<evidence type="ECO:0000259" key="3">
    <source>
        <dbReference type="Pfam" id="PF24883"/>
    </source>
</evidence>
<feature type="domain" description="Nephrocystin 3-like N-terminal" evidence="3">
    <location>
        <begin position="456"/>
        <end position="617"/>
    </location>
</feature>
<proteinExistence type="predicted"/>
<accession>A0ABY6V0U6</accession>
<dbReference type="PANTHER" id="PTHR10039">
    <property type="entry name" value="AMELOGENIN"/>
    <property type="match status" value="1"/>
</dbReference>